<dbReference type="HOGENOM" id="CLU_027519_0_0_1"/>
<accession>A0A0B2WSJ5</accession>
<protein>
    <submittedName>
        <fullName evidence="6">Acetyl-hydrolase</fullName>
    </submittedName>
</protein>
<keyword evidence="2 6" id="KW-0378">Hydrolase</keyword>
<dbReference type="GeneID" id="63737199"/>
<dbReference type="Gene3D" id="3.40.50.1820">
    <property type="entry name" value="alpha/beta hydrolase"/>
    <property type="match status" value="1"/>
</dbReference>
<dbReference type="PANTHER" id="PTHR48081:SF25">
    <property type="entry name" value="PUTATIVE (AFU_ORTHOLOGUE AFUA_3G11560)-RELATED"/>
    <property type="match status" value="1"/>
</dbReference>
<evidence type="ECO:0000256" key="3">
    <source>
        <dbReference type="PROSITE-ProRule" id="PRU10038"/>
    </source>
</evidence>
<organism evidence="6 7">
    <name type="scientific">Metarhizium album (strain ARSEF 1941)</name>
    <dbReference type="NCBI Taxonomy" id="1081103"/>
    <lineage>
        <taxon>Eukaryota</taxon>
        <taxon>Fungi</taxon>
        <taxon>Dikarya</taxon>
        <taxon>Ascomycota</taxon>
        <taxon>Pezizomycotina</taxon>
        <taxon>Sordariomycetes</taxon>
        <taxon>Hypocreomycetidae</taxon>
        <taxon>Hypocreales</taxon>
        <taxon>Clavicipitaceae</taxon>
        <taxon>Metarhizium</taxon>
    </lineage>
</organism>
<evidence type="ECO:0000256" key="4">
    <source>
        <dbReference type="SAM" id="MobiDB-lite"/>
    </source>
</evidence>
<dbReference type="PROSITE" id="PS01174">
    <property type="entry name" value="LIPASE_GDXG_SER"/>
    <property type="match status" value="1"/>
</dbReference>
<evidence type="ECO:0000259" key="5">
    <source>
        <dbReference type="Pfam" id="PF07859"/>
    </source>
</evidence>
<dbReference type="RefSeq" id="XP_040680112.1">
    <property type="nucleotide sequence ID" value="XM_040821543.1"/>
</dbReference>
<proteinExistence type="inferred from homology"/>
<dbReference type="Proteomes" id="UP000030816">
    <property type="component" value="Unassembled WGS sequence"/>
</dbReference>
<sequence>MSEPSAAPEQPRPETPKRPGASALLRLGLSYAPLITRVSLSHALNLADTSPYHNLRNAVTIAFFREFMAPKDGNPHALSKAQRRTVAKLPVKGRIWVSNYTVPTPPEPESVAAALGKVIESLNNPDVPPPKIYLPDVVPVSGEWTGYRAGAKQDEPAPTTSDREKYAEMMKEVKKPTTILYIHGGAHAYLDPASHRPTVKKLAKITGGRAFSVRYRLVPQSPFPASLLDCLVAYLMLLYPPPGSFHEPVKPEHIVISGDSAGGNLTMALIQVIVELDRLGQRIMWHGEERAVPVPAAAACNSPWLDISHSSGPYYGKTPEAFDYLGSIDELGRRGLVPCDIWPARTPRKFLYGADDMMTHPLASPVMRRDWTGFPPVYACTGWERLAYEDKFLAQKLERDGVTVVFEEYEAMPHCFALVLASTAESRRCLDGWAGFIRRAVEDAAGLRSSAVTVHARTLKETPLDFGALFDVSEDEVRRRVVDKVADTKAWLPTEPKL</sequence>
<evidence type="ECO:0000313" key="6">
    <source>
        <dbReference type="EMBL" id="KHN99046.1"/>
    </source>
</evidence>
<dbReference type="OrthoDB" id="5354320at2759"/>
<evidence type="ECO:0000313" key="7">
    <source>
        <dbReference type="Proteomes" id="UP000030816"/>
    </source>
</evidence>
<dbReference type="PANTHER" id="PTHR48081">
    <property type="entry name" value="AB HYDROLASE SUPERFAMILY PROTEIN C4A8.06C"/>
    <property type="match status" value="1"/>
</dbReference>
<name>A0A0B2WSJ5_METAS</name>
<comment type="similarity">
    <text evidence="1">Belongs to the 'GDXG' lipolytic enzyme family.</text>
</comment>
<feature type="active site" evidence="3">
    <location>
        <position position="260"/>
    </location>
</feature>
<dbReference type="STRING" id="1081103.A0A0B2WSJ5"/>
<dbReference type="Pfam" id="PF07859">
    <property type="entry name" value="Abhydrolase_3"/>
    <property type="match status" value="1"/>
</dbReference>
<reference evidence="6 7" key="1">
    <citation type="journal article" date="2014" name="Proc. Natl. Acad. Sci. U.S.A.">
        <title>Trajectory and genomic determinants of fungal-pathogen speciation and host adaptation.</title>
        <authorList>
            <person name="Hu X."/>
            <person name="Xiao G."/>
            <person name="Zheng P."/>
            <person name="Shang Y."/>
            <person name="Su Y."/>
            <person name="Zhang X."/>
            <person name="Liu X."/>
            <person name="Zhan S."/>
            <person name="St Leger R.J."/>
            <person name="Wang C."/>
        </authorList>
    </citation>
    <scope>NUCLEOTIDE SEQUENCE [LARGE SCALE GENOMIC DNA]</scope>
    <source>
        <strain evidence="6 7">ARSEF 1941</strain>
    </source>
</reference>
<feature type="domain" description="Alpha/beta hydrolase fold-3" evidence="5">
    <location>
        <begin position="179"/>
        <end position="417"/>
    </location>
</feature>
<dbReference type="InterPro" id="IPR033140">
    <property type="entry name" value="Lipase_GDXG_put_SER_AS"/>
</dbReference>
<evidence type="ECO:0000256" key="2">
    <source>
        <dbReference type="ARBA" id="ARBA00022801"/>
    </source>
</evidence>
<dbReference type="GO" id="GO:0016787">
    <property type="term" value="F:hydrolase activity"/>
    <property type="evidence" value="ECO:0007669"/>
    <property type="project" value="UniProtKB-KW"/>
</dbReference>
<dbReference type="SUPFAM" id="SSF53474">
    <property type="entry name" value="alpha/beta-Hydrolases"/>
    <property type="match status" value="1"/>
</dbReference>
<dbReference type="InterPro" id="IPR013094">
    <property type="entry name" value="AB_hydrolase_3"/>
</dbReference>
<keyword evidence="7" id="KW-1185">Reference proteome</keyword>
<feature type="region of interest" description="Disordered" evidence="4">
    <location>
        <begin position="1"/>
        <end position="21"/>
    </location>
</feature>
<gene>
    <name evidence="6" type="ORF">MAM_02744</name>
</gene>
<dbReference type="EMBL" id="AZHE01000005">
    <property type="protein sequence ID" value="KHN99046.1"/>
    <property type="molecule type" value="Genomic_DNA"/>
</dbReference>
<comment type="caution">
    <text evidence="6">The sequence shown here is derived from an EMBL/GenBank/DDBJ whole genome shotgun (WGS) entry which is preliminary data.</text>
</comment>
<evidence type="ECO:0000256" key="1">
    <source>
        <dbReference type="ARBA" id="ARBA00010515"/>
    </source>
</evidence>
<dbReference type="InterPro" id="IPR050300">
    <property type="entry name" value="GDXG_lipolytic_enzyme"/>
</dbReference>
<dbReference type="AlphaFoldDB" id="A0A0B2WSJ5"/>
<dbReference type="InterPro" id="IPR029058">
    <property type="entry name" value="AB_hydrolase_fold"/>
</dbReference>